<protein>
    <recommendedName>
        <fullName evidence="2">UBC core domain-containing protein</fullName>
    </recommendedName>
</protein>
<evidence type="ECO:0000256" key="1">
    <source>
        <dbReference type="SAM" id="MobiDB-lite"/>
    </source>
</evidence>
<name>A0A7J6MSN5_PERCH</name>
<dbReference type="OrthoDB" id="439574at2759"/>
<dbReference type="InterPro" id="IPR050113">
    <property type="entry name" value="Ub_conjugating_enzyme"/>
</dbReference>
<dbReference type="PROSITE" id="PS50127">
    <property type="entry name" value="UBC_2"/>
    <property type="match status" value="1"/>
</dbReference>
<dbReference type="Pfam" id="PF00179">
    <property type="entry name" value="UQ_con"/>
    <property type="match status" value="1"/>
</dbReference>
<dbReference type="Proteomes" id="UP000591131">
    <property type="component" value="Unassembled WGS sequence"/>
</dbReference>
<feature type="region of interest" description="Disordered" evidence="1">
    <location>
        <begin position="510"/>
        <end position="533"/>
    </location>
</feature>
<keyword evidence="4" id="KW-1185">Reference proteome</keyword>
<feature type="compositionally biased region" description="Acidic residues" evidence="1">
    <location>
        <begin position="510"/>
        <end position="529"/>
    </location>
</feature>
<dbReference type="SUPFAM" id="SSF54495">
    <property type="entry name" value="UBC-like"/>
    <property type="match status" value="1"/>
</dbReference>
<dbReference type="InterPro" id="IPR016135">
    <property type="entry name" value="UBQ-conjugating_enzyme/RWD"/>
</dbReference>
<dbReference type="PANTHER" id="PTHR24067">
    <property type="entry name" value="UBIQUITIN-CONJUGATING ENZYME E2"/>
    <property type="match status" value="1"/>
</dbReference>
<dbReference type="InterPro" id="IPR000608">
    <property type="entry name" value="UBC"/>
</dbReference>
<organism evidence="3 4">
    <name type="scientific">Perkinsus chesapeaki</name>
    <name type="common">Clam parasite</name>
    <name type="synonym">Perkinsus andrewsi</name>
    <dbReference type="NCBI Taxonomy" id="330153"/>
    <lineage>
        <taxon>Eukaryota</taxon>
        <taxon>Sar</taxon>
        <taxon>Alveolata</taxon>
        <taxon>Perkinsozoa</taxon>
        <taxon>Perkinsea</taxon>
        <taxon>Perkinsida</taxon>
        <taxon>Perkinsidae</taxon>
        <taxon>Perkinsus</taxon>
    </lineage>
</organism>
<dbReference type="EMBL" id="JAAPAO010000060">
    <property type="protein sequence ID" value="KAF4674593.1"/>
    <property type="molecule type" value="Genomic_DNA"/>
</dbReference>
<feature type="compositionally biased region" description="Low complexity" evidence="1">
    <location>
        <begin position="1007"/>
        <end position="1031"/>
    </location>
</feature>
<feature type="region of interest" description="Disordered" evidence="1">
    <location>
        <begin position="998"/>
        <end position="1083"/>
    </location>
</feature>
<feature type="region of interest" description="Disordered" evidence="1">
    <location>
        <begin position="1397"/>
        <end position="1450"/>
    </location>
</feature>
<reference evidence="3 4" key="1">
    <citation type="submission" date="2020-04" db="EMBL/GenBank/DDBJ databases">
        <title>Perkinsus chesapeaki whole genome sequence.</title>
        <authorList>
            <person name="Bogema D.R."/>
        </authorList>
    </citation>
    <scope>NUCLEOTIDE SEQUENCE [LARGE SCALE GENOMIC DNA]</scope>
    <source>
        <strain evidence="3">ATCC PRA-425</strain>
    </source>
</reference>
<evidence type="ECO:0000259" key="2">
    <source>
        <dbReference type="PROSITE" id="PS50127"/>
    </source>
</evidence>
<evidence type="ECO:0000313" key="4">
    <source>
        <dbReference type="Proteomes" id="UP000591131"/>
    </source>
</evidence>
<feature type="compositionally biased region" description="Polar residues" evidence="1">
    <location>
        <begin position="1440"/>
        <end position="1450"/>
    </location>
</feature>
<comment type="caution">
    <text evidence="3">The sequence shown here is derived from an EMBL/GenBank/DDBJ whole genome shotgun (WGS) entry which is preliminary data.</text>
</comment>
<dbReference type="CDD" id="cd23814">
    <property type="entry name" value="UEV_AKTIP"/>
    <property type="match status" value="1"/>
</dbReference>
<feature type="domain" description="UBC core" evidence="2">
    <location>
        <begin position="1124"/>
        <end position="1282"/>
    </location>
</feature>
<evidence type="ECO:0000313" key="3">
    <source>
        <dbReference type="EMBL" id="KAF4674593.1"/>
    </source>
</evidence>
<accession>A0A7J6MSN5</accession>
<proteinExistence type="predicted"/>
<dbReference type="Gene3D" id="3.10.110.10">
    <property type="entry name" value="Ubiquitin Conjugating Enzyme"/>
    <property type="match status" value="1"/>
</dbReference>
<sequence>MATAAAAASSKFSRTAMESVRQRSRSIAGDIMPPPSTDLGHQLAAIKIGTVVVGGVWLLIVRGSYEEVLDTIQKYEAPLNGPETVYVMRMLAFNPPIERRKRDALARRMQAHAGWSNIEEAVKENAPILNMSHLSLLINRLMVLGFRRAAESEEMRSALVQSIPSMYQPQLLSVLKALNGFEPVPMDLVELIEHRLIKEESRRRKRGTLQSQEKITVEGALSLLQRLPLIYGTKLATGEVDTRTQRLLTLLTRRVMQHCDSEDVTANELASSLVSAYRCLGDDHPVVKSLEQLFLGDTKLISEIHTEKLTAMGACRRLSYGVRAQIANEWPKRQPLLAIEAIRALRFYHHFGEMSPEAKLAMIENCQELFKSARRSRMRQQLGIGELLQLALNIDPLVWNWALMKEMLGALQARQEEFPAPTLLKVLQKVAHLGLLEKHSGLGRRVDDMVDDLTLRGASALSNPQHLLEAATVLGELGHYKPTYMEALTQQALELGEEGGGAMQRGIEEDEGGMEEEEHLNGEEEEEEADVHSGEAVMHTTQAYPSGMNGWDDYIIAFKRAIEKYQTGTSPAVLDDAVRRIVESDERFDGLAMNSLMYLATFEGGYRDKCIGKMQEMMKDVPNNRLIRITLHGGSRFDDEAPLAVSESEVDVKSMALKEINGRVQELQKDPPKCAVLLDIWSRYTSDLPDRATVLSTLEMALVPDVLTTKGIDLINDTACLNLERLVPEADRRRLILRELMLEMHRAATDRTPTGLLYSAVGSFPEVAKLAYSTAVLHLTTGGVGLPIDVWSRVAELVNRAHTVGALHNPSNQKHMELVYSNTWGPAEGLWMVSSWWCALNHTTSSTVSSAICRRYSDMAQTITSMITPDPEEDIEDAELGGEGSGIGEEERAIIPVIAAALGDMGLVAKMAANVPGTPFCPHLSIRSHNIAIQAATGEDMVKWGDAETSHLSGKAVLFERLLATAGYRTIWLRSDAEWKRLVTEANTQEAIQARVKGMIDGQSSPGTSRSSRDGQSSRSSGGPGESSRSGASDRHSTEGFVGFLKSTLGGRKSSSRKSRPVDDEGSSGAGLSPGCSDFSGAQDAEDIIPHHSGNVGLLKKAVWMCFESQMVSGDRSAPPSPDPRTCSLLMEYRHLQDNAPRGLYVCPDAQDLLLWHCILMLRQGHYKGAILRFVLVIPEDYPSSAPTVQFSSRVYHPLVDEATGVLDISLAFPTWEPGRDYAVLVLAFVKKVFYRSDLIGWDGGENGVLNQAALEAFTRAVVTGDKLFQQEVDNWEVYYKLRGSSPSMECVTLRKATRSSSFAQYTGREAFLRPSPSCLLTFKEYDTATESTHSMLSTALRNMPEELQGTQRTQAFCDWLTERYIPRCEGAQRQQQQQPGDQPDIRNLLVEEGSINRNAEGVSPGMGSSGGSGGRSWSQSPVGSSPMRIANYRDRRQGGQDTSQIYTPT</sequence>
<gene>
    <name evidence="3" type="ORF">FOL47_008984</name>
</gene>
<dbReference type="SMART" id="SM00212">
    <property type="entry name" value="UBCc"/>
    <property type="match status" value="1"/>
</dbReference>